<dbReference type="SUPFAM" id="SSF53335">
    <property type="entry name" value="S-adenosyl-L-methionine-dependent methyltransferases"/>
    <property type="match status" value="1"/>
</dbReference>
<organism evidence="2 3">
    <name type="scientific">Candidatus Roizmanbacteria bacterium CG_4_10_14_0_2_um_filter_39_13</name>
    <dbReference type="NCBI Taxonomy" id="1974825"/>
    <lineage>
        <taxon>Bacteria</taxon>
        <taxon>Candidatus Roizmaniibacteriota</taxon>
    </lineage>
</organism>
<dbReference type="GO" id="GO:0008757">
    <property type="term" value="F:S-adenosylmethionine-dependent methyltransferase activity"/>
    <property type="evidence" value="ECO:0007669"/>
    <property type="project" value="InterPro"/>
</dbReference>
<dbReference type="Pfam" id="PF08241">
    <property type="entry name" value="Methyltransf_11"/>
    <property type="match status" value="1"/>
</dbReference>
<feature type="domain" description="Methyltransferase type 11" evidence="1">
    <location>
        <begin position="97"/>
        <end position="185"/>
    </location>
</feature>
<name>A0A2M7U1J4_9BACT</name>
<dbReference type="Gene3D" id="3.40.50.150">
    <property type="entry name" value="Vaccinia Virus protein VP39"/>
    <property type="match status" value="1"/>
</dbReference>
<comment type="caution">
    <text evidence="2">The sequence shown here is derived from an EMBL/GenBank/DDBJ whole genome shotgun (WGS) entry which is preliminary data.</text>
</comment>
<dbReference type="CDD" id="cd02440">
    <property type="entry name" value="AdoMet_MTases"/>
    <property type="match status" value="1"/>
</dbReference>
<dbReference type="EMBL" id="PFOB01000008">
    <property type="protein sequence ID" value="PIZ63938.1"/>
    <property type="molecule type" value="Genomic_DNA"/>
</dbReference>
<proteinExistence type="predicted"/>
<reference evidence="3" key="1">
    <citation type="submission" date="2017-09" db="EMBL/GenBank/DDBJ databases">
        <title>Depth-based differentiation of microbial function through sediment-hosted aquifers and enrichment of novel symbionts in the deep terrestrial subsurface.</title>
        <authorList>
            <person name="Probst A.J."/>
            <person name="Ladd B."/>
            <person name="Jarett J.K."/>
            <person name="Geller-Mcgrath D.E."/>
            <person name="Sieber C.M.K."/>
            <person name="Emerson J.B."/>
            <person name="Anantharaman K."/>
            <person name="Thomas B.C."/>
            <person name="Malmstrom R."/>
            <person name="Stieglmeier M."/>
            <person name="Klingl A."/>
            <person name="Woyke T."/>
            <person name="Ryan C.M."/>
            <person name="Banfield J.F."/>
        </authorList>
    </citation>
    <scope>NUCLEOTIDE SEQUENCE [LARGE SCALE GENOMIC DNA]</scope>
</reference>
<dbReference type="InterPro" id="IPR013216">
    <property type="entry name" value="Methyltransf_11"/>
</dbReference>
<dbReference type="InterPro" id="IPR029063">
    <property type="entry name" value="SAM-dependent_MTases_sf"/>
</dbReference>
<dbReference type="AlphaFoldDB" id="A0A2M7U1J4"/>
<accession>A0A2M7U1J4</accession>
<dbReference type="PANTHER" id="PTHR43861">
    <property type="entry name" value="TRANS-ACONITATE 2-METHYLTRANSFERASE-RELATED"/>
    <property type="match status" value="1"/>
</dbReference>
<evidence type="ECO:0000313" key="3">
    <source>
        <dbReference type="Proteomes" id="UP000228503"/>
    </source>
</evidence>
<gene>
    <name evidence="2" type="ORF">COY16_00630</name>
</gene>
<dbReference type="Proteomes" id="UP000228503">
    <property type="component" value="Unassembled WGS sequence"/>
</dbReference>
<evidence type="ECO:0000259" key="1">
    <source>
        <dbReference type="Pfam" id="PF08241"/>
    </source>
</evidence>
<protein>
    <recommendedName>
        <fullName evidence="1">Methyltransferase type 11 domain-containing protein</fullName>
    </recommendedName>
</protein>
<evidence type="ECO:0000313" key="2">
    <source>
        <dbReference type="EMBL" id="PIZ63938.1"/>
    </source>
</evidence>
<sequence>MQIGERFSSSTLRPLGLIMTKPTRKELGVIQFGAQSDKLLYASSPQQHTYSTLGLLTESDSKTYYNEVYADMLQSWMGREKDPRRIFIGKPQGATILDYGCGNGQITQELVEHNEVHGTDIADPLIQIANRNGVFAQLHDANKDFLPYRDEMFDDIFAFDVFEHIHKLPFALGEIFRTLKVGGVLKMTVPILRPHTMEDNNTFHEETVKDLGINHSLALCEPEVNVLTLQNWVKVMTDLGFTLLTRAYGYDWNIDPENQLSLLQNSAIDAPNAFFLWMKKPERTTQLINWRVACGAWSWEEMFDCCEEQFVRFTPNH</sequence>